<dbReference type="RefSeq" id="WP_209647053.1">
    <property type="nucleotide sequence ID" value="NZ_JAGINW010000001.1"/>
</dbReference>
<organism evidence="2 3">
    <name type="scientific">Kibdelosporangium banguiense</name>
    <dbReference type="NCBI Taxonomy" id="1365924"/>
    <lineage>
        <taxon>Bacteria</taxon>
        <taxon>Bacillati</taxon>
        <taxon>Actinomycetota</taxon>
        <taxon>Actinomycetes</taxon>
        <taxon>Pseudonocardiales</taxon>
        <taxon>Pseudonocardiaceae</taxon>
        <taxon>Kibdelosporangium</taxon>
    </lineage>
</organism>
<sequence length="173" mass="18120">MSAPGVPVPAKGPSRGKIIALVAVLVLLAGGGGLWWYLGSRSDIAEVDTGDCAIVDGSVRKVDCGSPFATHIVGQVLPPEVVAQGTCTDPYQDYDEAGVHLCLIPEMPEGICFDGTIDSFDVTPVRVDCSSDRAAKVIKVIQGKADESLCPRGANASVYPEPPLTQCIEPVKR</sequence>
<evidence type="ECO:0000313" key="3">
    <source>
        <dbReference type="Proteomes" id="UP001519332"/>
    </source>
</evidence>
<keyword evidence="3" id="KW-1185">Reference proteome</keyword>
<dbReference type="EMBL" id="JAGINW010000001">
    <property type="protein sequence ID" value="MBP2330442.1"/>
    <property type="molecule type" value="Genomic_DNA"/>
</dbReference>
<dbReference type="Proteomes" id="UP001519332">
    <property type="component" value="Unassembled WGS sequence"/>
</dbReference>
<comment type="caution">
    <text evidence="2">The sequence shown here is derived from an EMBL/GenBank/DDBJ whole genome shotgun (WGS) entry which is preliminary data.</text>
</comment>
<name>A0ABS4U1B6_9PSEU</name>
<keyword evidence="1" id="KW-0472">Membrane</keyword>
<gene>
    <name evidence="2" type="ORF">JOF56_010827</name>
</gene>
<feature type="transmembrane region" description="Helical" evidence="1">
    <location>
        <begin position="18"/>
        <end position="38"/>
    </location>
</feature>
<evidence type="ECO:0000256" key="1">
    <source>
        <dbReference type="SAM" id="Phobius"/>
    </source>
</evidence>
<reference evidence="2 3" key="1">
    <citation type="submission" date="2021-03" db="EMBL/GenBank/DDBJ databases">
        <title>Sequencing the genomes of 1000 actinobacteria strains.</title>
        <authorList>
            <person name="Klenk H.-P."/>
        </authorList>
    </citation>
    <scope>NUCLEOTIDE SEQUENCE [LARGE SCALE GENOMIC DNA]</scope>
    <source>
        <strain evidence="2 3">DSM 46670</strain>
    </source>
</reference>
<accession>A0ABS4U1B6</accession>
<evidence type="ECO:0000313" key="2">
    <source>
        <dbReference type="EMBL" id="MBP2330442.1"/>
    </source>
</evidence>
<protein>
    <submittedName>
        <fullName evidence="2">Uncharacterized protein</fullName>
    </submittedName>
</protein>
<proteinExistence type="predicted"/>
<keyword evidence="1" id="KW-1133">Transmembrane helix</keyword>
<keyword evidence="1" id="KW-0812">Transmembrane</keyword>